<evidence type="ECO:0000256" key="4">
    <source>
        <dbReference type="ARBA" id="ARBA00022989"/>
    </source>
</evidence>
<evidence type="ECO:0000256" key="3">
    <source>
        <dbReference type="ARBA" id="ARBA00022692"/>
    </source>
</evidence>
<dbReference type="KEGG" id="dpc:A6048_16840"/>
<feature type="transmembrane region" description="Helical" evidence="7">
    <location>
        <begin position="254"/>
        <end position="272"/>
    </location>
</feature>
<dbReference type="InterPro" id="IPR037185">
    <property type="entry name" value="EmrE-like"/>
</dbReference>
<dbReference type="SUPFAM" id="SSF103481">
    <property type="entry name" value="Multidrug resistance efflux transporter EmrE"/>
    <property type="match status" value="2"/>
</dbReference>
<feature type="domain" description="EamA" evidence="8">
    <location>
        <begin position="2"/>
        <end position="128"/>
    </location>
</feature>
<dbReference type="GO" id="GO:0016020">
    <property type="term" value="C:membrane"/>
    <property type="evidence" value="ECO:0007669"/>
    <property type="project" value="UniProtKB-SubCell"/>
</dbReference>
<feature type="transmembrane region" description="Helical" evidence="7">
    <location>
        <begin position="61"/>
        <end position="81"/>
    </location>
</feature>
<keyword evidence="3 7" id="KW-0812">Transmembrane</keyword>
<reference evidence="9 10" key="1">
    <citation type="submission" date="2016-04" db="EMBL/GenBank/DDBJ databases">
        <title>Complete genome sequence of the haloalkaliphilic hydrocarbon-degrading bacterium Dietzia psychralcaliphila ILA-1T, isolated from a drain of a fish product-processing plant.</title>
        <authorList>
            <person name="Zhao J."/>
            <person name="Hu B."/>
            <person name="Geng S."/>
            <person name="Nie Y."/>
            <person name="Tang Y."/>
        </authorList>
    </citation>
    <scope>NUCLEOTIDE SEQUENCE [LARGE SCALE GENOMIC DNA]</scope>
    <source>
        <strain evidence="9 10">ILA-1</strain>
    </source>
</reference>
<accession>A0AAD0NR67</accession>
<dbReference type="AlphaFoldDB" id="A0AAD0NR67"/>
<feature type="transmembrane region" description="Helical" evidence="7">
    <location>
        <begin position="198"/>
        <end position="219"/>
    </location>
</feature>
<evidence type="ECO:0000256" key="7">
    <source>
        <dbReference type="SAM" id="Phobius"/>
    </source>
</evidence>
<comment type="similarity">
    <text evidence="2">Belongs to the EamA transporter family.</text>
</comment>
<feature type="transmembrane region" description="Helical" evidence="7">
    <location>
        <begin position="87"/>
        <end position="107"/>
    </location>
</feature>
<feature type="domain" description="EamA" evidence="8">
    <location>
        <begin position="139"/>
        <end position="270"/>
    </location>
</feature>
<evidence type="ECO:0000259" key="8">
    <source>
        <dbReference type="Pfam" id="PF00892"/>
    </source>
</evidence>
<feature type="transmembrane region" description="Helical" evidence="7">
    <location>
        <begin position="138"/>
        <end position="155"/>
    </location>
</feature>
<evidence type="ECO:0000313" key="9">
    <source>
        <dbReference type="EMBL" id="AWH96884.1"/>
    </source>
</evidence>
<dbReference type="Pfam" id="PF00892">
    <property type="entry name" value="EamA"/>
    <property type="match status" value="2"/>
</dbReference>
<evidence type="ECO:0000256" key="1">
    <source>
        <dbReference type="ARBA" id="ARBA00004141"/>
    </source>
</evidence>
<keyword evidence="10" id="KW-1185">Reference proteome</keyword>
<comment type="subcellular location">
    <subcellularLocation>
        <location evidence="1">Membrane</location>
        <topology evidence="1">Multi-pass membrane protein</topology>
    </subcellularLocation>
</comment>
<evidence type="ECO:0000256" key="5">
    <source>
        <dbReference type="ARBA" id="ARBA00023136"/>
    </source>
</evidence>
<dbReference type="InterPro" id="IPR000620">
    <property type="entry name" value="EamA_dom"/>
</dbReference>
<sequence length="319" mass="31942">MAVGFVLLWSCGFVGAAWGTTAADPAGLLAWRYVITAGVLLSVAPFLRARVSRRDLGQQCTLGLTAHVLFLGGVFAAAASGVDAGTTALVCSAQPLLVAAAGAAFWGDRLTARQWTGVALGLGAVALCVGGVGDLGPAIILPVISLLGLSCSALLERRWAPRVHVVTALTVQVSAAAVVFVTVAVLTSGLAVDPTARLVGSLAWLVIPAGLGGYGAYLLALRTLGATRASMLLYLTPPVSAIWAWAMLGDRIGAPQLVAMGLGIVAVLLTANSGQNGRTTARPPGGELARCTVTPGSAAGRVHSASAPLGGGTPRAPGV</sequence>
<feature type="transmembrane region" description="Helical" evidence="7">
    <location>
        <begin position="114"/>
        <end position="132"/>
    </location>
</feature>
<gene>
    <name evidence="9" type="ORF">A6048_16840</name>
</gene>
<dbReference type="Proteomes" id="UP000244903">
    <property type="component" value="Chromosome"/>
</dbReference>
<feature type="transmembrane region" description="Helical" evidence="7">
    <location>
        <begin position="29"/>
        <end position="49"/>
    </location>
</feature>
<evidence type="ECO:0000313" key="10">
    <source>
        <dbReference type="Proteomes" id="UP000244903"/>
    </source>
</evidence>
<evidence type="ECO:0000256" key="6">
    <source>
        <dbReference type="SAM" id="MobiDB-lite"/>
    </source>
</evidence>
<feature type="transmembrane region" description="Helical" evidence="7">
    <location>
        <begin position="231"/>
        <end position="248"/>
    </location>
</feature>
<dbReference type="InterPro" id="IPR050638">
    <property type="entry name" value="AA-Vitamin_Transporters"/>
</dbReference>
<dbReference type="EMBL" id="CP015453">
    <property type="protein sequence ID" value="AWH96884.1"/>
    <property type="molecule type" value="Genomic_DNA"/>
</dbReference>
<protein>
    <recommendedName>
        <fullName evidence="8">EamA domain-containing protein</fullName>
    </recommendedName>
</protein>
<dbReference type="PANTHER" id="PTHR32322">
    <property type="entry name" value="INNER MEMBRANE TRANSPORTER"/>
    <property type="match status" value="1"/>
</dbReference>
<keyword evidence="4 7" id="KW-1133">Transmembrane helix</keyword>
<evidence type="ECO:0000256" key="2">
    <source>
        <dbReference type="ARBA" id="ARBA00007362"/>
    </source>
</evidence>
<dbReference type="PANTHER" id="PTHR32322:SF2">
    <property type="entry name" value="EAMA DOMAIN-CONTAINING PROTEIN"/>
    <property type="match status" value="1"/>
</dbReference>
<feature type="region of interest" description="Disordered" evidence="6">
    <location>
        <begin position="300"/>
        <end position="319"/>
    </location>
</feature>
<keyword evidence="5 7" id="KW-0472">Membrane</keyword>
<organism evidence="9 10">
    <name type="scientific">Dietzia psychralcaliphila</name>
    <dbReference type="NCBI Taxonomy" id="139021"/>
    <lineage>
        <taxon>Bacteria</taxon>
        <taxon>Bacillati</taxon>
        <taxon>Actinomycetota</taxon>
        <taxon>Actinomycetes</taxon>
        <taxon>Mycobacteriales</taxon>
        <taxon>Dietziaceae</taxon>
        <taxon>Dietzia</taxon>
    </lineage>
</organism>
<feature type="transmembrane region" description="Helical" evidence="7">
    <location>
        <begin position="167"/>
        <end position="192"/>
    </location>
</feature>
<proteinExistence type="inferred from homology"/>
<name>A0AAD0NR67_9ACTN</name>